<proteinExistence type="predicted"/>
<evidence type="ECO:0000256" key="1">
    <source>
        <dbReference type="SAM" id="MobiDB-lite"/>
    </source>
</evidence>
<protein>
    <submittedName>
        <fullName evidence="2">Uncharacterized protein</fullName>
    </submittedName>
</protein>
<reference evidence="2" key="1">
    <citation type="submission" date="2014-11" db="EMBL/GenBank/DDBJ databases">
        <authorList>
            <person name="Amaro Gonzalez C."/>
        </authorList>
    </citation>
    <scope>NUCLEOTIDE SEQUENCE</scope>
</reference>
<dbReference type="EMBL" id="GBXM01104221">
    <property type="protein sequence ID" value="JAH04356.1"/>
    <property type="molecule type" value="Transcribed_RNA"/>
</dbReference>
<dbReference type="AlphaFoldDB" id="A0A0E9PIC2"/>
<accession>A0A0E9PIC2</accession>
<sequence length="20" mass="2164">MPQKGGNFLRTSLKESKGGK</sequence>
<evidence type="ECO:0000313" key="2">
    <source>
        <dbReference type="EMBL" id="JAH04356.1"/>
    </source>
</evidence>
<reference evidence="2" key="2">
    <citation type="journal article" date="2015" name="Fish Shellfish Immunol.">
        <title>Early steps in the European eel (Anguilla anguilla)-Vibrio vulnificus interaction in the gills: Role of the RtxA13 toxin.</title>
        <authorList>
            <person name="Callol A."/>
            <person name="Pajuelo D."/>
            <person name="Ebbesson L."/>
            <person name="Teles M."/>
            <person name="MacKenzie S."/>
            <person name="Amaro C."/>
        </authorList>
    </citation>
    <scope>NUCLEOTIDE SEQUENCE</scope>
</reference>
<organism evidence="2">
    <name type="scientific">Anguilla anguilla</name>
    <name type="common">European freshwater eel</name>
    <name type="synonym">Muraena anguilla</name>
    <dbReference type="NCBI Taxonomy" id="7936"/>
    <lineage>
        <taxon>Eukaryota</taxon>
        <taxon>Metazoa</taxon>
        <taxon>Chordata</taxon>
        <taxon>Craniata</taxon>
        <taxon>Vertebrata</taxon>
        <taxon>Euteleostomi</taxon>
        <taxon>Actinopterygii</taxon>
        <taxon>Neopterygii</taxon>
        <taxon>Teleostei</taxon>
        <taxon>Anguilliformes</taxon>
        <taxon>Anguillidae</taxon>
        <taxon>Anguilla</taxon>
    </lineage>
</organism>
<name>A0A0E9PIC2_ANGAN</name>
<feature type="region of interest" description="Disordered" evidence="1">
    <location>
        <begin position="1"/>
        <end position="20"/>
    </location>
</feature>